<name>A0A1F6C5A8_HANXR</name>
<evidence type="ECO:0000259" key="7">
    <source>
        <dbReference type="Pfam" id="PF16198"/>
    </source>
</evidence>
<dbReference type="Gene3D" id="3.30.2350.10">
    <property type="entry name" value="Pseudouridine synthase"/>
    <property type="match status" value="1"/>
</dbReference>
<dbReference type="InterPro" id="IPR002501">
    <property type="entry name" value="PsdUridine_synth_N"/>
</dbReference>
<gene>
    <name evidence="8" type="ORF">A3F84_23245</name>
</gene>
<accession>A0A1F6C5A8</accession>
<evidence type="ECO:0000313" key="9">
    <source>
        <dbReference type="Proteomes" id="UP000178606"/>
    </source>
</evidence>
<evidence type="ECO:0000256" key="3">
    <source>
        <dbReference type="ARBA" id="ARBA00012787"/>
    </source>
</evidence>
<evidence type="ECO:0000256" key="1">
    <source>
        <dbReference type="ARBA" id="ARBA00000385"/>
    </source>
</evidence>
<dbReference type="PANTHER" id="PTHR13767">
    <property type="entry name" value="TRNA-PSEUDOURIDINE SYNTHASE"/>
    <property type="match status" value="1"/>
</dbReference>
<dbReference type="NCBIfam" id="TIGR00431">
    <property type="entry name" value="TruB"/>
    <property type="match status" value="1"/>
</dbReference>
<keyword evidence="4" id="KW-0819">tRNA processing</keyword>
<keyword evidence="5" id="KW-0413">Isomerase</keyword>
<dbReference type="Proteomes" id="UP000178606">
    <property type="component" value="Unassembled WGS sequence"/>
</dbReference>
<dbReference type="InterPro" id="IPR014780">
    <property type="entry name" value="tRNA_psdUridine_synth_TruB"/>
</dbReference>
<protein>
    <recommendedName>
        <fullName evidence="3">tRNA pseudouridine(55) synthase</fullName>
        <ecNumber evidence="3">5.4.99.25</ecNumber>
    </recommendedName>
</protein>
<dbReference type="EMBL" id="MFKF01000407">
    <property type="protein sequence ID" value="OGG44321.1"/>
    <property type="molecule type" value="Genomic_DNA"/>
</dbReference>
<dbReference type="GO" id="GO:0003723">
    <property type="term" value="F:RNA binding"/>
    <property type="evidence" value="ECO:0007669"/>
    <property type="project" value="InterPro"/>
</dbReference>
<sequence>MRRLTGQKRVGHAGTLDPAAVGVLPVALGEATRFAMSSGWEPKVYWADVVFGIGTDTDDAEGRPVAAGDASGINLGQIGECLRPFLGRIAQRPPVYSAVRLGGARSYALARGGGAVTPAARQVRIDEIRVVDWVSPMLSLRIQCGAGTYIRAVARDLGEQLGCPAHLAALARLRVGPFSIDGALDYEQLDAISLSGGWRHVLWPTDLPLGELRVVIANEVQEQDFVHGRGWEAMISDAGADRVRVYSLRGTFLGLAERAGARLEPRIVLGSDC</sequence>
<dbReference type="EC" id="5.4.99.25" evidence="3"/>
<dbReference type="Pfam" id="PF01509">
    <property type="entry name" value="TruB_N"/>
    <property type="match status" value="1"/>
</dbReference>
<feature type="domain" description="Pseudouridine synthase II N-terminal" evidence="6">
    <location>
        <begin position="2"/>
        <end position="150"/>
    </location>
</feature>
<dbReference type="InterPro" id="IPR020103">
    <property type="entry name" value="PsdUridine_synth_cat_dom_sf"/>
</dbReference>
<comment type="caution">
    <text evidence="8">The sequence shown here is derived from an EMBL/GenBank/DDBJ whole genome shotgun (WGS) entry which is preliminary data.</text>
</comment>
<dbReference type="PANTHER" id="PTHR13767:SF2">
    <property type="entry name" value="PSEUDOURIDYLATE SYNTHASE TRUB1"/>
    <property type="match status" value="1"/>
</dbReference>
<comment type="similarity">
    <text evidence="2">Belongs to the pseudouridine synthase TruB family. Type 1 subfamily.</text>
</comment>
<dbReference type="GO" id="GO:0160148">
    <property type="term" value="F:tRNA pseudouridine(55) synthase activity"/>
    <property type="evidence" value="ECO:0007669"/>
    <property type="project" value="UniProtKB-EC"/>
</dbReference>
<organism evidence="8 9">
    <name type="scientific">Handelsmanbacteria sp. (strain RIFCSPLOWO2_12_FULL_64_10)</name>
    <dbReference type="NCBI Taxonomy" id="1817868"/>
    <lineage>
        <taxon>Bacteria</taxon>
        <taxon>Candidatus Handelsmaniibacteriota</taxon>
    </lineage>
</organism>
<dbReference type="Pfam" id="PF16198">
    <property type="entry name" value="TruB_C_2"/>
    <property type="match status" value="1"/>
</dbReference>
<evidence type="ECO:0000313" key="8">
    <source>
        <dbReference type="EMBL" id="OGG44321.1"/>
    </source>
</evidence>
<dbReference type="GO" id="GO:0006400">
    <property type="term" value="P:tRNA modification"/>
    <property type="evidence" value="ECO:0007669"/>
    <property type="project" value="TreeGrafter"/>
</dbReference>
<evidence type="ECO:0000256" key="4">
    <source>
        <dbReference type="ARBA" id="ARBA00022694"/>
    </source>
</evidence>
<feature type="domain" description="tRNA pseudouridylate synthase B C-terminal" evidence="7">
    <location>
        <begin position="151"/>
        <end position="193"/>
    </location>
</feature>
<evidence type="ECO:0000256" key="2">
    <source>
        <dbReference type="ARBA" id="ARBA00005642"/>
    </source>
</evidence>
<dbReference type="GO" id="GO:1990481">
    <property type="term" value="P:mRNA pseudouridine synthesis"/>
    <property type="evidence" value="ECO:0007669"/>
    <property type="project" value="TreeGrafter"/>
</dbReference>
<reference evidence="8 9" key="1">
    <citation type="journal article" date="2016" name="Nat. Commun.">
        <title>Thousands of microbial genomes shed light on interconnected biogeochemical processes in an aquifer system.</title>
        <authorList>
            <person name="Anantharaman K."/>
            <person name="Brown C.T."/>
            <person name="Hug L.A."/>
            <person name="Sharon I."/>
            <person name="Castelle C.J."/>
            <person name="Probst A.J."/>
            <person name="Thomas B.C."/>
            <person name="Singh A."/>
            <person name="Wilkins M.J."/>
            <person name="Karaoz U."/>
            <person name="Brodie E.L."/>
            <person name="Williams K.H."/>
            <person name="Hubbard S.S."/>
            <person name="Banfield J.F."/>
        </authorList>
    </citation>
    <scope>NUCLEOTIDE SEQUENCE [LARGE SCALE GENOMIC DNA]</scope>
    <source>
        <strain evidence="9">RIFCSPLOWO2_12_FULL_64_10</strain>
    </source>
</reference>
<dbReference type="SUPFAM" id="SSF55120">
    <property type="entry name" value="Pseudouridine synthase"/>
    <property type="match status" value="1"/>
</dbReference>
<dbReference type="InterPro" id="IPR032819">
    <property type="entry name" value="TruB_C"/>
</dbReference>
<evidence type="ECO:0000256" key="5">
    <source>
        <dbReference type="ARBA" id="ARBA00023235"/>
    </source>
</evidence>
<dbReference type="AlphaFoldDB" id="A0A1F6C5A8"/>
<proteinExistence type="inferred from homology"/>
<comment type="catalytic activity">
    <reaction evidence="1">
        <text>uridine(55) in tRNA = pseudouridine(55) in tRNA</text>
        <dbReference type="Rhea" id="RHEA:42532"/>
        <dbReference type="Rhea" id="RHEA-COMP:10101"/>
        <dbReference type="Rhea" id="RHEA-COMP:10102"/>
        <dbReference type="ChEBI" id="CHEBI:65314"/>
        <dbReference type="ChEBI" id="CHEBI:65315"/>
        <dbReference type="EC" id="5.4.99.25"/>
    </reaction>
</comment>
<evidence type="ECO:0000259" key="6">
    <source>
        <dbReference type="Pfam" id="PF01509"/>
    </source>
</evidence>